<reference evidence="2" key="1">
    <citation type="submission" date="2014-09" db="EMBL/GenBank/DDBJ databases">
        <authorList>
            <person name="Magalhaes I.L.F."/>
            <person name="Oliveira U."/>
            <person name="Santos F.R."/>
            <person name="Vidigal T.H.D.A."/>
            <person name="Brescovit A.D."/>
            <person name="Santos A.J."/>
        </authorList>
    </citation>
    <scope>NUCLEOTIDE SEQUENCE</scope>
    <source>
        <tissue evidence="2">Shoot tissue taken approximately 20 cm above the soil surface</tissue>
    </source>
</reference>
<feature type="region of interest" description="Disordered" evidence="1">
    <location>
        <begin position="97"/>
        <end position="140"/>
    </location>
</feature>
<feature type="compositionally biased region" description="Basic residues" evidence="1">
    <location>
        <begin position="131"/>
        <end position="140"/>
    </location>
</feature>
<dbReference type="EMBL" id="GBRH01254023">
    <property type="protein sequence ID" value="JAD43872.1"/>
    <property type="molecule type" value="Transcribed_RNA"/>
</dbReference>
<name>A0A0A9A9Z2_ARUDO</name>
<reference evidence="2" key="2">
    <citation type="journal article" date="2015" name="Data Brief">
        <title>Shoot transcriptome of the giant reed, Arundo donax.</title>
        <authorList>
            <person name="Barrero R.A."/>
            <person name="Guerrero F.D."/>
            <person name="Moolhuijzen P."/>
            <person name="Goolsby J.A."/>
            <person name="Tidwell J."/>
            <person name="Bellgard S.E."/>
            <person name="Bellgard M.I."/>
        </authorList>
    </citation>
    <scope>NUCLEOTIDE SEQUENCE</scope>
    <source>
        <tissue evidence="2">Shoot tissue taken approximately 20 cm above the soil surface</tissue>
    </source>
</reference>
<protein>
    <submittedName>
        <fullName evidence="2">Uncharacterized protein</fullName>
    </submittedName>
</protein>
<sequence length="140" mass="15450">MQCLRIASVKAADITSKIKSAVDSYTTEKALKKVKRLPTSVPQKINVPDVTMEDKDDCKLDGQTVKTLSDVQRIRKDPAAMVKANDHEDAKPMLAEFNSEVKSTSGSGAAEESDKAQEVRSPKSLKDAVKPKHKRKKKKK</sequence>
<accession>A0A0A9A9Z2</accession>
<organism evidence="2">
    <name type="scientific">Arundo donax</name>
    <name type="common">Giant reed</name>
    <name type="synonym">Donax arundinaceus</name>
    <dbReference type="NCBI Taxonomy" id="35708"/>
    <lineage>
        <taxon>Eukaryota</taxon>
        <taxon>Viridiplantae</taxon>
        <taxon>Streptophyta</taxon>
        <taxon>Embryophyta</taxon>
        <taxon>Tracheophyta</taxon>
        <taxon>Spermatophyta</taxon>
        <taxon>Magnoliopsida</taxon>
        <taxon>Liliopsida</taxon>
        <taxon>Poales</taxon>
        <taxon>Poaceae</taxon>
        <taxon>PACMAD clade</taxon>
        <taxon>Arundinoideae</taxon>
        <taxon>Arundineae</taxon>
        <taxon>Arundo</taxon>
    </lineage>
</organism>
<proteinExistence type="predicted"/>
<dbReference type="AlphaFoldDB" id="A0A0A9A9Z2"/>
<evidence type="ECO:0000313" key="2">
    <source>
        <dbReference type="EMBL" id="JAD43872.1"/>
    </source>
</evidence>
<evidence type="ECO:0000256" key="1">
    <source>
        <dbReference type="SAM" id="MobiDB-lite"/>
    </source>
</evidence>
<feature type="compositionally biased region" description="Basic and acidic residues" evidence="1">
    <location>
        <begin position="112"/>
        <end position="130"/>
    </location>
</feature>